<protein>
    <submittedName>
        <fullName evidence="1">Uncharacterized protein</fullName>
    </submittedName>
</protein>
<dbReference type="EMBL" id="GL890828">
    <property type="protein sequence ID" value="EGJ34673.1"/>
    <property type="molecule type" value="Genomic_DNA"/>
</dbReference>
<accession>F4XKY3</accession>
<evidence type="ECO:0000313" key="2">
    <source>
        <dbReference type="Proteomes" id="UP000003959"/>
    </source>
</evidence>
<name>F4XKY3_9CYAN</name>
<dbReference type="AlphaFoldDB" id="F4XKY3"/>
<dbReference type="HOGENOM" id="CLU_3137780_0_0_3"/>
<organism evidence="1 2">
    <name type="scientific">Moorena producens 3L</name>
    <dbReference type="NCBI Taxonomy" id="489825"/>
    <lineage>
        <taxon>Bacteria</taxon>
        <taxon>Bacillati</taxon>
        <taxon>Cyanobacteriota</taxon>
        <taxon>Cyanophyceae</taxon>
        <taxon>Coleofasciculales</taxon>
        <taxon>Coleofasciculaceae</taxon>
        <taxon>Moorena</taxon>
    </lineage>
</organism>
<keyword evidence="2" id="KW-1185">Reference proteome</keyword>
<dbReference type="Proteomes" id="UP000003959">
    <property type="component" value="Unassembled WGS sequence"/>
</dbReference>
<reference evidence="2" key="1">
    <citation type="journal article" date="2011" name="Proc. Natl. Acad. Sci. U.S.A.">
        <title>Genomic insights into the physiology and ecology of the marine filamentous cyanobacterium Lyngbya majuscula.</title>
        <authorList>
            <person name="Jones A.C."/>
            <person name="Monroe E.A."/>
            <person name="Podell S."/>
            <person name="Hess W.R."/>
            <person name="Klages S."/>
            <person name="Esquenazi E."/>
            <person name="Niessen S."/>
            <person name="Hoover H."/>
            <person name="Rothmann M."/>
            <person name="Lasken R.S."/>
            <person name="Yates J.R.III."/>
            <person name="Reinhardt R."/>
            <person name="Kube M."/>
            <person name="Burkart M.D."/>
            <person name="Allen E.E."/>
            <person name="Dorrestein P.C."/>
            <person name="Gerwick W.H."/>
            <person name="Gerwick L."/>
        </authorList>
    </citation>
    <scope>NUCLEOTIDE SEQUENCE [LARGE SCALE GENOMIC DNA]</scope>
    <source>
        <strain evidence="2">3L</strain>
    </source>
</reference>
<proteinExistence type="predicted"/>
<gene>
    <name evidence="1" type="ORF">LYNGBM3L_13370</name>
</gene>
<sequence>MDEEFMSSFSRWALSHPKRSALWIRLLACEITQMKRMLTSLIQKLIADS</sequence>
<evidence type="ECO:0000313" key="1">
    <source>
        <dbReference type="EMBL" id="EGJ34673.1"/>
    </source>
</evidence>